<keyword evidence="3" id="KW-1185">Reference proteome</keyword>
<evidence type="ECO:0000313" key="2">
    <source>
        <dbReference type="EMBL" id="BCJ26682.1"/>
    </source>
</evidence>
<dbReference type="AlphaFoldDB" id="A0A810KW43"/>
<feature type="domain" description="Roadblock/LAMTOR2" evidence="1">
    <location>
        <begin position="12"/>
        <end position="101"/>
    </location>
</feature>
<dbReference type="KEGG" id="aser:Asera_07900"/>
<protein>
    <submittedName>
        <fullName evidence="2">Dynein regulation protein LC7</fullName>
    </submittedName>
</protein>
<name>A0A810KW43_9ACTN</name>
<evidence type="ECO:0000259" key="1">
    <source>
        <dbReference type="SMART" id="SM00960"/>
    </source>
</evidence>
<dbReference type="SMART" id="SM00960">
    <property type="entry name" value="Robl_LC7"/>
    <property type="match status" value="1"/>
</dbReference>
<accession>A0A810KW43</accession>
<dbReference type="Pfam" id="PF03259">
    <property type="entry name" value="Robl_LC7"/>
    <property type="match status" value="1"/>
</dbReference>
<sequence length="142" mass="14832">MSETPTTPMNVDWALDDLVDGLNALCAVAVSTDGMLIQRSRRISKDSADSLAARASSLASIARGISRQFGSGPMQQTIVEMKDAYLVITAAGPNACLAVLADVNADLGQVGYEMNRLVKRVGVHLGSQPRDTTAALNGGLEG</sequence>
<dbReference type="PANTHER" id="PTHR36222:SF1">
    <property type="entry name" value="SERINE PROTEASE INHIBITOR RV3364C"/>
    <property type="match status" value="1"/>
</dbReference>
<gene>
    <name evidence="2" type="ORF">Asera_07900</name>
</gene>
<organism evidence="2 3">
    <name type="scientific">Actinocatenispora sera</name>
    <dbReference type="NCBI Taxonomy" id="390989"/>
    <lineage>
        <taxon>Bacteria</taxon>
        <taxon>Bacillati</taxon>
        <taxon>Actinomycetota</taxon>
        <taxon>Actinomycetes</taxon>
        <taxon>Micromonosporales</taxon>
        <taxon>Micromonosporaceae</taxon>
        <taxon>Actinocatenispora</taxon>
    </lineage>
</organism>
<dbReference type="EMBL" id="AP023354">
    <property type="protein sequence ID" value="BCJ26682.1"/>
    <property type="molecule type" value="Genomic_DNA"/>
</dbReference>
<dbReference type="Proteomes" id="UP000680750">
    <property type="component" value="Chromosome"/>
</dbReference>
<dbReference type="OrthoDB" id="5187023at2"/>
<dbReference type="SUPFAM" id="SSF103196">
    <property type="entry name" value="Roadblock/LC7 domain"/>
    <property type="match status" value="1"/>
</dbReference>
<dbReference type="InterPro" id="IPR053141">
    <property type="entry name" value="Mycobact_SerProt_Inhib_Rv3364c"/>
</dbReference>
<evidence type="ECO:0000313" key="3">
    <source>
        <dbReference type="Proteomes" id="UP000680750"/>
    </source>
</evidence>
<dbReference type="Gene3D" id="3.30.450.30">
    <property type="entry name" value="Dynein light chain 2a, cytoplasmic"/>
    <property type="match status" value="1"/>
</dbReference>
<dbReference type="InterPro" id="IPR004942">
    <property type="entry name" value="Roadblock/LAMTOR2_dom"/>
</dbReference>
<reference evidence="2" key="1">
    <citation type="submission" date="2020-08" db="EMBL/GenBank/DDBJ databases">
        <title>Whole genome shotgun sequence of Actinocatenispora sera NBRC 101916.</title>
        <authorList>
            <person name="Komaki H."/>
            <person name="Tamura T."/>
        </authorList>
    </citation>
    <scope>NUCLEOTIDE SEQUENCE</scope>
    <source>
        <strain evidence="2">NBRC 101916</strain>
    </source>
</reference>
<dbReference type="PANTHER" id="PTHR36222">
    <property type="entry name" value="SERINE PROTEASE INHIBITOR RV3364C"/>
    <property type="match status" value="1"/>
</dbReference>
<proteinExistence type="predicted"/>